<dbReference type="Pfam" id="PF03646">
    <property type="entry name" value="FlaG"/>
    <property type="match status" value="1"/>
</dbReference>
<evidence type="ECO:0000313" key="1">
    <source>
        <dbReference type="EMBL" id="MFD2615560.1"/>
    </source>
</evidence>
<dbReference type="Gene3D" id="3.30.160.170">
    <property type="entry name" value="FlaG-like"/>
    <property type="match status" value="1"/>
</dbReference>
<comment type="caution">
    <text evidence="1">The sequence shown here is derived from an EMBL/GenBank/DDBJ whole genome shotgun (WGS) entry which is preliminary data.</text>
</comment>
<reference evidence="2" key="1">
    <citation type="journal article" date="2019" name="Int. J. Syst. Evol. Microbiol.">
        <title>The Global Catalogue of Microorganisms (GCM) 10K type strain sequencing project: providing services to taxonomists for standard genome sequencing and annotation.</title>
        <authorList>
            <consortium name="The Broad Institute Genomics Platform"/>
            <consortium name="The Broad Institute Genome Sequencing Center for Infectious Disease"/>
            <person name="Wu L."/>
            <person name="Ma J."/>
        </authorList>
    </citation>
    <scope>NUCLEOTIDE SEQUENCE [LARGE SCALE GENOMIC DNA]</scope>
    <source>
        <strain evidence="2">KCTC 3950</strain>
    </source>
</reference>
<keyword evidence="1" id="KW-0966">Cell projection</keyword>
<dbReference type="PANTHER" id="PTHR37166:SF1">
    <property type="entry name" value="PROTEIN FLAG"/>
    <property type="match status" value="1"/>
</dbReference>
<proteinExistence type="predicted"/>
<evidence type="ECO:0000313" key="2">
    <source>
        <dbReference type="Proteomes" id="UP001597541"/>
    </source>
</evidence>
<name>A0ABW5PM70_9BACL</name>
<keyword evidence="1" id="KW-0282">Flagellum</keyword>
<dbReference type="EMBL" id="JBHUME010000019">
    <property type="protein sequence ID" value="MFD2615560.1"/>
    <property type="molecule type" value="Genomic_DNA"/>
</dbReference>
<gene>
    <name evidence="1" type="ORF">ACFSUF_24435</name>
</gene>
<dbReference type="SUPFAM" id="SSF160214">
    <property type="entry name" value="FlaG-like"/>
    <property type="match status" value="1"/>
</dbReference>
<keyword evidence="2" id="KW-1185">Reference proteome</keyword>
<dbReference type="PANTHER" id="PTHR37166">
    <property type="entry name" value="PROTEIN FLAG"/>
    <property type="match status" value="1"/>
</dbReference>
<sequence>MSNHVSLGGWTTPQINIMNSIVSDGSHKTPNLPEIHNERELKVAELQGRSVTIGEEKFIEAVDRAMKVLQGPYVKAEYSIHEKTKDIMVKIVNRDTGEVIRELPPEKTLDRLVYLLEAAGVIVDEKL</sequence>
<protein>
    <submittedName>
        <fullName evidence="1">Flagellar protein FlaG</fullName>
    </submittedName>
</protein>
<organism evidence="1 2">
    <name type="scientific">Paenibacillus gansuensis</name>
    <dbReference type="NCBI Taxonomy" id="306542"/>
    <lineage>
        <taxon>Bacteria</taxon>
        <taxon>Bacillati</taxon>
        <taxon>Bacillota</taxon>
        <taxon>Bacilli</taxon>
        <taxon>Bacillales</taxon>
        <taxon>Paenibacillaceae</taxon>
        <taxon>Paenibacillus</taxon>
    </lineage>
</organism>
<keyword evidence="1" id="KW-0969">Cilium</keyword>
<accession>A0ABW5PM70</accession>
<dbReference type="RefSeq" id="WP_377607543.1">
    <property type="nucleotide sequence ID" value="NZ_JBHUME010000019.1"/>
</dbReference>
<dbReference type="Proteomes" id="UP001597541">
    <property type="component" value="Unassembled WGS sequence"/>
</dbReference>
<dbReference type="InterPro" id="IPR005186">
    <property type="entry name" value="FlaG"/>
</dbReference>
<dbReference type="InterPro" id="IPR035924">
    <property type="entry name" value="FlaG-like_sf"/>
</dbReference>